<dbReference type="EMBL" id="KN549805">
    <property type="protein sequence ID" value="KHJ95930.1"/>
    <property type="molecule type" value="Genomic_DNA"/>
</dbReference>
<evidence type="ECO:0000256" key="1">
    <source>
        <dbReference type="SAM" id="MobiDB-lite"/>
    </source>
</evidence>
<organism evidence="2 3">
    <name type="scientific">Oesophagostomum dentatum</name>
    <name type="common">Nodular worm</name>
    <dbReference type="NCBI Taxonomy" id="61180"/>
    <lineage>
        <taxon>Eukaryota</taxon>
        <taxon>Metazoa</taxon>
        <taxon>Ecdysozoa</taxon>
        <taxon>Nematoda</taxon>
        <taxon>Chromadorea</taxon>
        <taxon>Rhabditida</taxon>
        <taxon>Rhabditina</taxon>
        <taxon>Rhabditomorpha</taxon>
        <taxon>Strongyloidea</taxon>
        <taxon>Strongylidae</taxon>
        <taxon>Oesophagostomum</taxon>
    </lineage>
</organism>
<keyword evidence="3" id="KW-1185">Reference proteome</keyword>
<sequence>MHTESTSSTEYVQRLLRSASGDPFCADGYVEESSVNQVLDLINTARQTVAKGEMPNGNSGENLPPAKEMPNVTWSCDVEARVVRELKSECPDTYR</sequence>
<evidence type="ECO:0000313" key="2">
    <source>
        <dbReference type="EMBL" id="KHJ95930.1"/>
    </source>
</evidence>
<dbReference type="AlphaFoldDB" id="A0A0B1TKI4"/>
<protein>
    <recommendedName>
        <fullName evidence="4">SCP domain-containing protein</fullName>
    </recommendedName>
</protein>
<dbReference type="Gene3D" id="3.40.33.10">
    <property type="entry name" value="CAP"/>
    <property type="match status" value="1"/>
</dbReference>
<evidence type="ECO:0008006" key="4">
    <source>
        <dbReference type="Google" id="ProtNLM"/>
    </source>
</evidence>
<dbReference type="OrthoDB" id="5875953at2759"/>
<proteinExistence type="predicted"/>
<feature type="region of interest" description="Disordered" evidence="1">
    <location>
        <begin position="50"/>
        <end position="69"/>
    </location>
</feature>
<accession>A0A0B1TKI4</accession>
<reference evidence="2 3" key="1">
    <citation type="submission" date="2014-03" db="EMBL/GenBank/DDBJ databases">
        <title>Draft genome of the hookworm Oesophagostomum dentatum.</title>
        <authorList>
            <person name="Mitreva M."/>
        </authorList>
    </citation>
    <scope>NUCLEOTIDE SEQUENCE [LARGE SCALE GENOMIC DNA]</scope>
    <source>
        <strain evidence="2 3">OD-Hann</strain>
    </source>
</reference>
<dbReference type="Proteomes" id="UP000053660">
    <property type="component" value="Unassembled WGS sequence"/>
</dbReference>
<name>A0A0B1TKI4_OESDE</name>
<dbReference type="SUPFAM" id="SSF55797">
    <property type="entry name" value="PR-1-like"/>
    <property type="match status" value="1"/>
</dbReference>
<gene>
    <name evidence="2" type="ORF">OESDEN_04110</name>
</gene>
<evidence type="ECO:0000313" key="3">
    <source>
        <dbReference type="Proteomes" id="UP000053660"/>
    </source>
</evidence>
<dbReference type="InterPro" id="IPR035940">
    <property type="entry name" value="CAP_sf"/>
</dbReference>